<dbReference type="EMBL" id="GG671079">
    <property type="protein sequence ID" value="EER19605.1"/>
    <property type="molecule type" value="Genomic_DNA"/>
</dbReference>
<gene>
    <name evidence="5" type="ORF">Pmar_PMAR012588</name>
</gene>
<name>C5K7S0_PERM5</name>
<evidence type="ECO:0000256" key="2">
    <source>
        <dbReference type="SAM" id="Coils"/>
    </source>
</evidence>
<dbReference type="Pfam" id="PF00013">
    <property type="entry name" value="KH_1"/>
    <property type="match status" value="1"/>
</dbReference>
<feature type="compositionally biased region" description="Acidic residues" evidence="3">
    <location>
        <begin position="224"/>
        <end position="236"/>
    </location>
</feature>
<sequence length="744" mass="81714">MEGCDTTRECFNAEVIEGELVAHDGSEDMSSSGGTEGTPIGLQQAGKDVDEVVAEEHTPCRQSTAVSDLDRVSASRERYRAEAIRLQARVRDLTVRQEQVAEQAKAKDEALHDRDKQITQMQRTIENLRCEKLAAKLDAEKVRQQASSTRCRLMKHNGNLVEYSAKLRSIIQELQAQLKVSNASIKAIQDAAEDLSLTARNSVIPSKVVDELVTSLPPSPSPSLDDDNGDDDEGDQPMEHQGGEPGRESSASSKRAVINETDSSDAPNKRVKQEEFEGYLADIDVAKKMITVAFQDNIWAPKTVPMSEARLVPSLMSKARTSAHDYKPIVGDTVEVRSPATPHAPASWWTGEIVSIRAEEFFYVKHADLHEPIIVERGNLRRPVGPLEDGTDSVGSSSPTNLADLNSESVKFPKVLGEWVMSDDGRGCLNQVAIKSGLVKATPRADPKSGPSVTLVGRQRDIHRAKLLLDVHVKHQKEIQGFHDKRQAMLEAMSSRREKLESQESTSFNIGAELVGVMIGKNGAHISRVIKDYGVEVNVADKGTAKDPQTRKVVIYGPTVGAVNKARAELEYLIERYPIPQNCIGWVIGRRFATLHEIADSANLNYAKLEDTSHSPCLVLCGRRQDLDDAKLLLDSHLQYHDVFEDMAKESRQLGDEFYRLSDRPISRRGGKGKGKQRHCRSKSGEVDGKGRSRGSSDSTNSTGGGRPSRPERRKGSSGGSRNAESMGKKWAQVKKEGAPVIAS</sequence>
<feature type="region of interest" description="Disordered" evidence="3">
    <location>
        <begin position="663"/>
        <end position="744"/>
    </location>
</feature>
<dbReference type="InterPro" id="IPR040148">
    <property type="entry name" value="FMR1"/>
</dbReference>
<dbReference type="GO" id="GO:0045727">
    <property type="term" value="P:positive regulation of translation"/>
    <property type="evidence" value="ECO:0007669"/>
    <property type="project" value="TreeGrafter"/>
</dbReference>
<organism evidence="6">
    <name type="scientific">Perkinsus marinus (strain ATCC 50983 / TXsc)</name>
    <dbReference type="NCBI Taxonomy" id="423536"/>
    <lineage>
        <taxon>Eukaryota</taxon>
        <taxon>Sar</taxon>
        <taxon>Alveolata</taxon>
        <taxon>Perkinsozoa</taxon>
        <taxon>Perkinsea</taxon>
        <taxon>Perkinsida</taxon>
        <taxon>Perkinsidae</taxon>
        <taxon>Perkinsus</taxon>
    </lineage>
</organism>
<dbReference type="OrthoDB" id="448545at2759"/>
<dbReference type="OMA" id="SHADYEA"/>
<dbReference type="InterPro" id="IPR036612">
    <property type="entry name" value="KH_dom_type_1_sf"/>
</dbReference>
<feature type="compositionally biased region" description="Basic and acidic residues" evidence="3">
    <location>
        <begin position="237"/>
        <end position="247"/>
    </location>
</feature>
<evidence type="ECO:0000256" key="1">
    <source>
        <dbReference type="PROSITE-ProRule" id="PRU00117"/>
    </source>
</evidence>
<dbReference type="GO" id="GO:0043488">
    <property type="term" value="P:regulation of mRNA stability"/>
    <property type="evidence" value="ECO:0007669"/>
    <property type="project" value="TreeGrafter"/>
</dbReference>
<feature type="compositionally biased region" description="Basic residues" evidence="3">
    <location>
        <begin position="667"/>
        <end position="682"/>
    </location>
</feature>
<dbReference type="GO" id="GO:0010494">
    <property type="term" value="C:cytoplasmic stress granule"/>
    <property type="evidence" value="ECO:0007669"/>
    <property type="project" value="TreeGrafter"/>
</dbReference>
<keyword evidence="1" id="KW-0694">RNA-binding</keyword>
<evidence type="ECO:0000313" key="5">
    <source>
        <dbReference type="EMBL" id="EER19605.1"/>
    </source>
</evidence>
<dbReference type="GeneID" id="9057444"/>
<dbReference type="InParanoid" id="C5K7S0"/>
<reference evidence="5 6" key="1">
    <citation type="submission" date="2008-07" db="EMBL/GenBank/DDBJ databases">
        <authorList>
            <person name="El-Sayed N."/>
            <person name="Caler E."/>
            <person name="Inman J."/>
            <person name="Amedeo P."/>
            <person name="Hass B."/>
            <person name="Wortman J."/>
        </authorList>
    </citation>
    <scope>NUCLEOTIDE SEQUENCE [LARGE SCALE GENOMIC DNA]</scope>
    <source>
        <strain evidence="6">ATCC 50983 / TXsc</strain>
    </source>
</reference>
<keyword evidence="2" id="KW-0175">Coiled coil</keyword>
<dbReference type="PROSITE" id="PS50084">
    <property type="entry name" value="KH_TYPE_1"/>
    <property type="match status" value="1"/>
</dbReference>
<dbReference type="SMART" id="SM00322">
    <property type="entry name" value="KH"/>
    <property type="match status" value="1"/>
</dbReference>
<dbReference type="InterPro" id="IPR041560">
    <property type="entry name" value="Tudor_FRM1"/>
</dbReference>
<evidence type="ECO:0000256" key="3">
    <source>
        <dbReference type="SAM" id="MobiDB-lite"/>
    </source>
</evidence>
<dbReference type="InterPro" id="IPR004088">
    <property type="entry name" value="KH_dom_type_1"/>
</dbReference>
<dbReference type="SUPFAM" id="SSF54791">
    <property type="entry name" value="Eukaryotic type KH-domain (KH-domain type I)"/>
    <property type="match status" value="1"/>
</dbReference>
<feature type="domain" description="Agenet-like" evidence="4">
    <location>
        <begin position="332"/>
        <end position="383"/>
    </location>
</feature>
<dbReference type="InterPro" id="IPR004087">
    <property type="entry name" value="KH_dom"/>
</dbReference>
<keyword evidence="6" id="KW-1185">Reference proteome</keyword>
<dbReference type="Gene3D" id="3.30.1370.10">
    <property type="entry name" value="K Homology domain, type 1"/>
    <property type="match status" value="2"/>
</dbReference>
<protein>
    <recommendedName>
        <fullName evidence="4">Agenet-like domain-containing protein</fullName>
    </recommendedName>
</protein>
<dbReference type="RefSeq" id="XP_002787809.1">
    <property type="nucleotide sequence ID" value="XM_002787763.1"/>
</dbReference>
<dbReference type="GO" id="GO:0048513">
    <property type="term" value="P:animal organ development"/>
    <property type="evidence" value="ECO:0007669"/>
    <property type="project" value="TreeGrafter"/>
</dbReference>
<dbReference type="GO" id="GO:0051028">
    <property type="term" value="P:mRNA transport"/>
    <property type="evidence" value="ECO:0007669"/>
    <property type="project" value="TreeGrafter"/>
</dbReference>
<dbReference type="PANTHER" id="PTHR10603">
    <property type="entry name" value="FRAGILE X MENTAL RETARDATION SYNDROME-RELATED PROTEIN"/>
    <property type="match status" value="1"/>
</dbReference>
<evidence type="ECO:0000259" key="4">
    <source>
        <dbReference type="PROSITE" id="PS51641"/>
    </source>
</evidence>
<dbReference type="GO" id="GO:0005634">
    <property type="term" value="C:nucleus"/>
    <property type="evidence" value="ECO:0007669"/>
    <property type="project" value="TreeGrafter"/>
</dbReference>
<accession>C5K7S0</accession>
<feature type="region of interest" description="Disordered" evidence="3">
    <location>
        <begin position="213"/>
        <end position="270"/>
    </location>
</feature>
<feature type="coiled-coil region" evidence="2">
    <location>
        <begin position="69"/>
        <end position="145"/>
    </location>
</feature>
<feature type="region of interest" description="Disordered" evidence="3">
    <location>
        <begin position="24"/>
        <end position="46"/>
    </location>
</feature>
<dbReference type="GO" id="GO:0003730">
    <property type="term" value="F:mRNA 3'-UTR binding"/>
    <property type="evidence" value="ECO:0007669"/>
    <property type="project" value="TreeGrafter"/>
</dbReference>
<dbReference type="PANTHER" id="PTHR10603:SF7">
    <property type="entry name" value="FRAGILE X MESSENGER RIBONUCLEOPROTEIN 1 HOMOLOG"/>
    <property type="match status" value="1"/>
</dbReference>
<dbReference type="Proteomes" id="UP000007800">
    <property type="component" value="Unassembled WGS sequence"/>
</dbReference>
<dbReference type="PROSITE" id="PS51641">
    <property type="entry name" value="AGENET_LIKE"/>
    <property type="match status" value="1"/>
</dbReference>
<dbReference type="AlphaFoldDB" id="C5K7S0"/>
<evidence type="ECO:0000313" key="6">
    <source>
        <dbReference type="Proteomes" id="UP000007800"/>
    </source>
</evidence>
<dbReference type="GO" id="GO:0045182">
    <property type="term" value="F:translation regulator activity"/>
    <property type="evidence" value="ECO:0007669"/>
    <property type="project" value="TreeGrafter"/>
</dbReference>
<proteinExistence type="predicted"/>